<dbReference type="InterPro" id="IPR004358">
    <property type="entry name" value="Sig_transdc_His_kin-like_C"/>
</dbReference>
<reference evidence="19" key="1">
    <citation type="submission" date="2020-04" db="EMBL/GenBank/DDBJ databases">
        <authorList>
            <person name="Kittiwongwattana C."/>
        </authorList>
    </citation>
    <scope>NUCLEOTIDE SEQUENCE [LARGE SCALE GENOMIC DNA]</scope>
    <source>
        <strain evidence="19">1310</strain>
    </source>
</reference>
<dbReference type="InterPro" id="IPR005467">
    <property type="entry name" value="His_kinase_dom"/>
</dbReference>
<dbReference type="GO" id="GO:0046983">
    <property type="term" value="F:protein dimerization activity"/>
    <property type="evidence" value="ECO:0007669"/>
    <property type="project" value="InterPro"/>
</dbReference>
<dbReference type="PROSITE" id="PS50109">
    <property type="entry name" value="HIS_KIN"/>
    <property type="match status" value="1"/>
</dbReference>
<feature type="domain" description="Histidine kinase" evidence="17">
    <location>
        <begin position="69"/>
        <end position="263"/>
    </location>
</feature>
<dbReference type="GO" id="GO:0000155">
    <property type="term" value="F:phosphorelay sensor kinase activity"/>
    <property type="evidence" value="ECO:0007669"/>
    <property type="project" value="InterPro"/>
</dbReference>
<evidence type="ECO:0000256" key="8">
    <source>
        <dbReference type="ARBA" id="ARBA00022679"/>
    </source>
</evidence>
<dbReference type="RefSeq" id="WP_168804063.1">
    <property type="nucleotide sequence ID" value="NZ_CP051205.1"/>
</dbReference>
<dbReference type="Proteomes" id="UP000502421">
    <property type="component" value="Chromosome"/>
</dbReference>
<dbReference type="InterPro" id="IPR011712">
    <property type="entry name" value="Sig_transdc_His_kin_sub3_dim/P"/>
</dbReference>
<evidence type="ECO:0000256" key="3">
    <source>
        <dbReference type="ARBA" id="ARBA00004496"/>
    </source>
</evidence>
<evidence type="ECO:0000256" key="10">
    <source>
        <dbReference type="ARBA" id="ARBA00022777"/>
    </source>
</evidence>
<evidence type="ECO:0000256" key="5">
    <source>
        <dbReference type="ARBA" id="ARBA00017322"/>
    </source>
</evidence>
<keyword evidence="16" id="KW-1133">Transmembrane helix</keyword>
<evidence type="ECO:0000256" key="13">
    <source>
        <dbReference type="ARBA" id="ARBA00023014"/>
    </source>
</evidence>
<evidence type="ECO:0000313" key="19">
    <source>
        <dbReference type="Proteomes" id="UP000502421"/>
    </source>
</evidence>
<dbReference type="Pfam" id="PF07730">
    <property type="entry name" value="HisKA_3"/>
    <property type="match status" value="1"/>
</dbReference>
<keyword evidence="16" id="KW-0812">Transmembrane</keyword>
<keyword evidence="10" id="KW-0418">Kinase</keyword>
<dbReference type="InterPro" id="IPR036890">
    <property type="entry name" value="HATPase_C_sf"/>
</dbReference>
<name>A0AAE6ZFS7_9BACT</name>
<keyword evidence="13" id="KW-0411">Iron-sulfur</keyword>
<dbReference type="Gene3D" id="3.30.565.10">
    <property type="entry name" value="Histidine kinase-like ATPase, C-terminal domain"/>
    <property type="match status" value="1"/>
</dbReference>
<dbReference type="EMBL" id="CP051205">
    <property type="protein sequence ID" value="QJB31806.1"/>
    <property type="molecule type" value="Genomic_DNA"/>
</dbReference>
<dbReference type="InterPro" id="IPR050482">
    <property type="entry name" value="Sensor_HK_TwoCompSys"/>
</dbReference>
<accession>A0AAE6ZFS7</accession>
<evidence type="ECO:0000256" key="9">
    <source>
        <dbReference type="ARBA" id="ARBA00022723"/>
    </source>
</evidence>
<dbReference type="GO" id="GO:0051539">
    <property type="term" value="F:4 iron, 4 sulfur cluster binding"/>
    <property type="evidence" value="ECO:0007669"/>
    <property type="project" value="UniProtKB-KW"/>
</dbReference>
<dbReference type="EC" id="2.7.13.3" evidence="4"/>
<keyword evidence="6" id="KW-0004">4Fe-4S</keyword>
<keyword evidence="11" id="KW-0408">Iron</keyword>
<evidence type="ECO:0000256" key="15">
    <source>
        <dbReference type="ARBA" id="ARBA00030800"/>
    </source>
</evidence>
<evidence type="ECO:0000256" key="11">
    <source>
        <dbReference type="ARBA" id="ARBA00023004"/>
    </source>
</evidence>
<comment type="catalytic activity">
    <reaction evidence="1">
        <text>ATP + protein L-histidine = ADP + protein N-phospho-L-histidine.</text>
        <dbReference type="EC" id="2.7.13.3"/>
    </reaction>
</comment>
<keyword evidence="9" id="KW-0479">Metal-binding</keyword>
<dbReference type="Gene3D" id="1.20.5.1930">
    <property type="match status" value="1"/>
</dbReference>
<evidence type="ECO:0000256" key="7">
    <source>
        <dbReference type="ARBA" id="ARBA00022490"/>
    </source>
</evidence>
<dbReference type="PANTHER" id="PTHR24421">
    <property type="entry name" value="NITRATE/NITRITE SENSOR PROTEIN NARX-RELATED"/>
    <property type="match status" value="1"/>
</dbReference>
<evidence type="ECO:0000256" key="16">
    <source>
        <dbReference type="SAM" id="Phobius"/>
    </source>
</evidence>
<keyword evidence="16" id="KW-0472">Membrane</keyword>
<dbReference type="KEGG" id="coy:HF329_10925"/>
<evidence type="ECO:0000259" key="17">
    <source>
        <dbReference type="PROSITE" id="PS50109"/>
    </source>
</evidence>
<dbReference type="GO" id="GO:0046872">
    <property type="term" value="F:metal ion binding"/>
    <property type="evidence" value="ECO:0007669"/>
    <property type="project" value="UniProtKB-KW"/>
</dbReference>
<dbReference type="AlphaFoldDB" id="A0AAE6ZFS7"/>
<keyword evidence="8" id="KW-0808">Transferase</keyword>
<sequence length="266" mass="29489">MQISSKEVYVLIGLITIIFLIAPLFLIIYINLYNNRKKRHAAEMASLKEAFGHELLKTQLEVQEQTLKTIAYDLHDNIGQLMSLTILTLSAVDVGEPVKAAEKIAAAEDLIKKSSREIRSLARLLHGEELVSRGLVAAIAFELEWLEKSDRFRIHYHSDVSALAPHADKETIVFRLFQETLNNIIRHANAYTIGITLQAADGRLTLSITDDGQGFDVAAMLRQPKGLGLRNMQKRTGMLGGEASIVSSPGNGTSITFIIPYNHPLC</sequence>
<gene>
    <name evidence="18" type="ORF">HF329_10925</name>
</gene>
<keyword evidence="7" id="KW-0963">Cytoplasm</keyword>
<evidence type="ECO:0000256" key="4">
    <source>
        <dbReference type="ARBA" id="ARBA00012438"/>
    </source>
</evidence>
<dbReference type="SUPFAM" id="SSF55874">
    <property type="entry name" value="ATPase domain of HSP90 chaperone/DNA topoisomerase II/histidine kinase"/>
    <property type="match status" value="1"/>
</dbReference>
<evidence type="ECO:0000256" key="2">
    <source>
        <dbReference type="ARBA" id="ARBA00001966"/>
    </source>
</evidence>
<dbReference type="CDD" id="cd16917">
    <property type="entry name" value="HATPase_UhpB-NarQ-NarX-like"/>
    <property type="match status" value="1"/>
</dbReference>
<comment type="cofactor">
    <cofactor evidence="2">
        <name>[4Fe-4S] cluster</name>
        <dbReference type="ChEBI" id="CHEBI:49883"/>
    </cofactor>
</comment>
<protein>
    <recommendedName>
        <fullName evidence="5">Oxygen sensor histidine kinase NreB</fullName>
        <ecNumber evidence="4">2.7.13.3</ecNumber>
    </recommendedName>
    <alternativeName>
        <fullName evidence="15">Nitrogen regulation protein B</fullName>
    </alternativeName>
</protein>
<keyword evidence="12" id="KW-0902">Two-component regulatory system</keyword>
<evidence type="ECO:0000256" key="6">
    <source>
        <dbReference type="ARBA" id="ARBA00022485"/>
    </source>
</evidence>
<comment type="subcellular location">
    <subcellularLocation>
        <location evidence="3">Cytoplasm</location>
    </subcellularLocation>
</comment>
<evidence type="ECO:0000256" key="12">
    <source>
        <dbReference type="ARBA" id="ARBA00023012"/>
    </source>
</evidence>
<evidence type="ECO:0000256" key="1">
    <source>
        <dbReference type="ARBA" id="ARBA00000085"/>
    </source>
</evidence>
<dbReference type="PRINTS" id="PR00344">
    <property type="entry name" value="BCTRLSENSOR"/>
</dbReference>
<feature type="transmembrane region" description="Helical" evidence="16">
    <location>
        <begin position="12"/>
        <end position="32"/>
    </location>
</feature>
<dbReference type="GO" id="GO:0016020">
    <property type="term" value="C:membrane"/>
    <property type="evidence" value="ECO:0007669"/>
    <property type="project" value="InterPro"/>
</dbReference>
<comment type="function">
    <text evidence="14">Member of the two-component regulatory system NreB/NreC involved in the control of dissimilatory nitrate/nitrite reduction in response to oxygen. NreB functions as a direct oxygen sensor histidine kinase which is autophosphorylated, in the absence of oxygen, probably at the conserved histidine residue, and transfers its phosphate group probably to a conserved aspartate residue of NreC. NreB/NreC activates the expression of the nitrate (narGHJI) and nitrite (nir) reductase operons, as well as the putative nitrate transporter gene narT.</text>
</comment>
<evidence type="ECO:0000313" key="18">
    <source>
        <dbReference type="EMBL" id="QJB31806.1"/>
    </source>
</evidence>
<proteinExistence type="predicted"/>
<dbReference type="SMART" id="SM00387">
    <property type="entry name" value="HATPase_c"/>
    <property type="match status" value="1"/>
</dbReference>
<dbReference type="Pfam" id="PF02518">
    <property type="entry name" value="HATPase_c"/>
    <property type="match status" value="1"/>
</dbReference>
<evidence type="ECO:0000256" key="14">
    <source>
        <dbReference type="ARBA" id="ARBA00024827"/>
    </source>
</evidence>
<dbReference type="GO" id="GO:0005737">
    <property type="term" value="C:cytoplasm"/>
    <property type="evidence" value="ECO:0007669"/>
    <property type="project" value="UniProtKB-SubCell"/>
</dbReference>
<dbReference type="InterPro" id="IPR003594">
    <property type="entry name" value="HATPase_dom"/>
</dbReference>
<organism evidence="18 19">
    <name type="scientific">Chitinophaga oryzae</name>
    <dbReference type="NCBI Taxonomy" id="2725414"/>
    <lineage>
        <taxon>Bacteria</taxon>
        <taxon>Pseudomonadati</taxon>
        <taxon>Bacteroidota</taxon>
        <taxon>Chitinophagia</taxon>
        <taxon>Chitinophagales</taxon>
        <taxon>Chitinophagaceae</taxon>
        <taxon>Chitinophaga</taxon>
    </lineage>
</organism>